<reference evidence="3" key="1">
    <citation type="submission" date="2016-10" db="EMBL/GenBank/DDBJ databases">
        <authorList>
            <person name="Varghese N."/>
            <person name="Submissions S."/>
        </authorList>
    </citation>
    <scope>NUCLEOTIDE SEQUENCE [LARGE SCALE GENOMIC DNA]</scope>
    <source>
        <strain evidence="3">CGMCC 1.10228</strain>
    </source>
</reference>
<dbReference type="Gene3D" id="3.90.550.10">
    <property type="entry name" value="Spore Coat Polysaccharide Biosynthesis Protein SpsA, Chain A"/>
    <property type="match status" value="1"/>
</dbReference>
<dbReference type="EMBL" id="FNDD01000015">
    <property type="protein sequence ID" value="SDH41424.1"/>
    <property type="molecule type" value="Genomic_DNA"/>
</dbReference>
<dbReference type="PANTHER" id="PTHR22916:SF3">
    <property type="entry name" value="UDP-GLCNAC:BETAGAL BETA-1,3-N-ACETYLGLUCOSAMINYLTRANSFERASE-LIKE PROTEIN 1"/>
    <property type="match status" value="1"/>
</dbReference>
<protein>
    <submittedName>
        <fullName evidence="2">Glycosyl transferase family 2</fullName>
    </submittedName>
</protein>
<keyword evidence="2" id="KW-0808">Transferase</keyword>
<feature type="domain" description="Glycosyltransferase 2-like" evidence="1">
    <location>
        <begin position="6"/>
        <end position="143"/>
    </location>
</feature>
<dbReference type="AlphaFoldDB" id="A0A1G8C7N9"/>
<dbReference type="InterPro" id="IPR001173">
    <property type="entry name" value="Glyco_trans_2-like"/>
</dbReference>
<organism evidence="2 3">
    <name type="scientific">Vibrio xiamenensis</name>
    <dbReference type="NCBI Taxonomy" id="861298"/>
    <lineage>
        <taxon>Bacteria</taxon>
        <taxon>Pseudomonadati</taxon>
        <taxon>Pseudomonadota</taxon>
        <taxon>Gammaproteobacteria</taxon>
        <taxon>Vibrionales</taxon>
        <taxon>Vibrionaceae</taxon>
        <taxon>Vibrio</taxon>
    </lineage>
</organism>
<keyword evidence="3" id="KW-1185">Reference proteome</keyword>
<dbReference type="OrthoDB" id="9801954at2"/>
<sequence length="278" mass="32737">MKNIAVLMSVYKNDNYDMFKKALNSMRNQVGDFNIHVYLMLDGPVEEAIVDFIHDLNEPDKIFVLNNEKSKGLAFSLNRLMESATRKKITYDFFARMDSDDISRLDRFKIQVEELEQSDIDIVGSDMIEIDENENHLSYKRMAKDNNEIIKNIVYRCPLNHPSVTFKSHVIYNGLRYNGELKNTQDYFMWVDALKKGYKLGNVNLPLLYFRVSGDFLSRRTSKKAMNDVRARLYASKELNKKKFKIKDYLFILSILIVRFSPKFVMKFVYKMTRESMA</sequence>
<gene>
    <name evidence="2" type="ORF">SAMN04488136_11591</name>
</gene>
<proteinExistence type="predicted"/>
<dbReference type="STRING" id="861298.SAMN04488136_11591"/>
<evidence type="ECO:0000313" key="3">
    <source>
        <dbReference type="Proteomes" id="UP000198854"/>
    </source>
</evidence>
<dbReference type="InterPro" id="IPR029044">
    <property type="entry name" value="Nucleotide-diphossugar_trans"/>
</dbReference>
<dbReference type="RefSeq" id="WP_093274805.1">
    <property type="nucleotide sequence ID" value="NZ_FNDD01000015.1"/>
</dbReference>
<dbReference type="GO" id="GO:0016758">
    <property type="term" value="F:hexosyltransferase activity"/>
    <property type="evidence" value="ECO:0007669"/>
    <property type="project" value="UniProtKB-ARBA"/>
</dbReference>
<name>A0A1G8C7N9_9VIBR</name>
<dbReference type="PANTHER" id="PTHR22916">
    <property type="entry name" value="GLYCOSYLTRANSFERASE"/>
    <property type="match status" value="1"/>
</dbReference>
<evidence type="ECO:0000259" key="1">
    <source>
        <dbReference type="Pfam" id="PF00535"/>
    </source>
</evidence>
<evidence type="ECO:0000313" key="2">
    <source>
        <dbReference type="EMBL" id="SDH41424.1"/>
    </source>
</evidence>
<dbReference type="Pfam" id="PF00535">
    <property type="entry name" value="Glycos_transf_2"/>
    <property type="match status" value="1"/>
</dbReference>
<dbReference type="SUPFAM" id="SSF53448">
    <property type="entry name" value="Nucleotide-diphospho-sugar transferases"/>
    <property type="match status" value="1"/>
</dbReference>
<accession>A0A1G8C7N9</accession>
<dbReference type="Proteomes" id="UP000198854">
    <property type="component" value="Unassembled WGS sequence"/>
</dbReference>